<dbReference type="EMBL" id="JAURVH010001529">
    <property type="protein sequence ID" value="KAK5908914.1"/>
    <property type="molecule type" value="Genomic_DNA"/>
</dbReference>
<comment type="caution">
    <text evidence="1">The sequence shown here is derived from an EMBL/GenBank/DDBJ whole genome shotgun (WGS) entry which is preliminary data.</text>
</comment>
<accession>A0AAN8HAM2</accession>
<dbReference type="AlphaFoldDB" id="A0AAN8HAM2"/>
<organism evidence="1 2">
    <name type="scientific">Champsocephalus gunnari</name>
    <name type="common">Mackerel icefish</name>
    <dbReference type="NCBI Taxonomy" id="52237"/>
    <lineage>
        <taxon>Eukaryota</taxon>
        <taxon>Metazoa</taxon>
        <taxon>Chordata</taxon>
        <taxon>Craniata</taxon>
        <taxon>Vertebrata</taxon>
        <taxon>Euteleostomi</taxon>
        <taxon>Actinopterygii</taxon>
        <taxon>Neopterygii</taxon>
        <taxon>Teleostei</taxon>
        <taxon>Neoteleostei</taxon>
        <taxon>Acanthomorphata</taxon>
        <taxon>Eupercaria</taxon>
        <taxon>Perciformes</taxon>
        <taxon>Notothenioidei</taxon>
        <taxon>Channichthyidae</taxon>
        <taxon>Champsocephalus</taxon>
    </lineage>
</organism>
<reference evidence="1 2" key="1">
    <citation type="journal article" date="2023" name="Mol. Biol. Evol.">
        <title>Genomics of Secondarily Temperate Adaptation in the Only Non-Antarctic Icefish.</title>
        <authorList>
            <person name="Rivera-Colon A.G."/>
            <person name="Rayamajhi N."/>
            <person name="Minhas B.F."/>
            <person name="Madrigal G."/>
            <person name="Bilyk K.T."/>
            <person name="Yoon V."/>
            <person name="Hune M."/>
            <person name="Gregory S."/>
            <person name="Cheng C.H.C."/>
            <person name="Catchen J.M."/>
        </authorList>
    </citation>
    <scope>NUCLEOTIDE SEQUENCE [LARGE SCALE GENOMIC DNA]</scope>
    <source>
        <tissue evidence="1">White muscle</tissue>
    </source>
</reference>
<protein>
    <submittedName>
        <fullName evidence="1">Uncharacterized protein</fullName>
    </submittedName>
</protein>
<sequence length="69" mass="7982">MSETQRINIIIAPVGRQHEYVSSNLGLEPEDHTVMISGRSERWRENERTDGWMETRGDVTESCHTLILL</sequence>
<gene>
    <name evidence="1" type="ORF">CgunFtcFv8_016932</name>
</gene>
<dbReference type="Proteomes" id="UP001331515">
    <property type="component" value="Unassembled WGS sequence"/>
</dbReference>
<evidence type="ECO:0000313" key="1">
    <source>
        <dbReference type="EMBL" id="KAK5908914.1"/>
    </source>
</evidence>
<keyword evidence="2" id="KW-1185">Reference proteome</keyword>
<evidence type="ECO:0000313" key="2">
    <source>
        <dbReference type="Proteomes" id="UP001331515"/>
    </source>
</evidence>
<proteinExistence type="predicted"/>
<name>A0AAN8HAM2_CHAGU</name>